<dbReference type="InterPro" id="IPR011009">
    <property type="entry name" value="Kinase-like_dom_sf"/>
</dbReference>
<dbReference type="PROSITE" id="PS50011">
    <property type="entry name" value="PROTEIN_KINASE_DOM"/>
    <property type="match status" value="1"/>
</dbReference>
<dbReference type="PROSITE" id="PS00108">
    <property type="entry name" value="PROTEIN_KINASE_ST"/>
    <property type="match status" value="1"/>
</dbReference>
<dbReference type="SUPFAM" id="SSF56112">
    <property type="entry name" value="Protein kinase-like (PK-like)"/>
    <property type="match status" value="1"/>
</dbReference>
<keyword evidence="2" id="KW-1003">Cell membrane</keyword>
<dbReference type="PROSITE" id="PS50948">
    <property type="entry name" value="PAN"/>
    <property type="match status" value="1"/>
</dbReference>
<comment type="similarity">
    <text evidence="13">Belongs to the protein kinase superfamily. Ser/Thr protein kinase family.</text>
</comment>
<protein>
    <recommendedName>
        <fullName evidence="13">Receptor-like serine/threonine-protein kinase</fullName>
        <ecNumber evidence="13">2.7.11.1</ecNumber>
    </recommendedName>
</protein>
<evidence type="ECO:0000256" key="1">
    <source>
        <dbReference type="ARBA" id="ARBA00004251"/>
    </source>
</evidence>
<dbReference type="SMART" id="SM00473">
    <property type="entry name" value="PAN_AP"/>
    <property type="match status" value="1"/>
</dbReference>
<dbReference type="PANTHER" id="PTHR27002">
    <property type="entry name" value="RECEPTOR-LIKE SERINE/THREONINE-PROTEIN KINASE SD1-8"/>
    <property type="match status" value="1"/>
</dbReference>
<dbReference type="CDD" id="cd14066">
    <property type="entry name" value="STKc_IRAK"/>
    <property type="match status" value="1"/>
</dbReference>
<dbReference type="InterPro" id="IPR000858">
    <property type="entry name" value="S_locus_glycoprot_dom"/>
</dbReference>
<proteinExistence type="inferred from homology"/>
<dbReference type="FunFam" id="2.90.10.10:FF:000005">
    <property type="entry name" value="G-type lectin S-receptor-like serine/threonine-protein kinase"/>
    <property type="match status" value="1"/>
</dbReference>
<dbReference type="GO" id="GO:0106310">
    <property type="term" value="F:protein serine kinase activity"/>
    <property type="evidence" value="ECO:0007669"/>
    <property type="project" value="RHEA"/>
</dbReference>
<evidence type="ECO:0000256" key="12">
    <source>
        <dbReference type="ARBA" id="ARBA00048679"/>
    </source>
</evidence>
<evidence type="ECO:0000256" key="14">
    <source>
        <dbReference type="PROSITE-ProRule" id="PRU00076"/>
    </source>
</evidence>
<dbReference type="InterPro" id="IPR008271">
    <property type="entry name" value="Ser/Thr_kinase_AS"/>
</dbReference>
<dbReference type="InterPro" id="IPR017441">
    <property type="entry name" value="Protein_kinase_ATP_BS"/>
</dbReference>
<evidence type="ECO:0000256" key="11">
    <source>
        <dbReference type="ARBA" id="ARBA00047899"/>
    </source>
</evidence>
<dbReference type="GO" id="GO:0004674">
    <property type="term" value="F:protein serine/threonine kinase activity"/>
    <property type="evidence" value="ECO:0007669"/>
    <property type="project" value="UniProtKB-KW"/>
</dbReference>
<evidence type="ECO:0000256" key="7">
    <source>
        <dbReference type="ARBA" id="ARBA00022777"/>
    </source>
</evidence>
<dbReference type="Gene3D" id="2.90.10.10">
    <property type="entry name" value="Bulb-type lectin domain"/>
    <property type="match status" value="1"/>
</dbReference>
<evidence type="ECO:0000256" key="16">
    <source>
        <dbReference type="SAM" id="Phobius"/>
    </source>
</evidence>
<feature type="signal peptide" evidence="17">
    <location>
        <begin position="1"/>
        <end position="22"/>
    </location>
</feature>
<feature type="domain" description="EGF-like" evidence="19">
    <location>
        <begin position="282"/>
        <end position="324"/>
    </location>
</feature>
<dbReference type="InterPro" id="IPR003609">
    <property type="entry name" value="Pan_app"/>
</dbReference>
<dbReference type="Pfam" id="PF08276">
    <property type="entry name" value="PAN_2"/>
    <property type="match status" value="1"/>
</dbReference>
<keyword evidence="16" id="KW-0472">Membrane</keyword>
<dbReference type="FunFam" id="3.30.200.20:FF:000195">
    <property type="entry name" value="G-type lectin S-receptor-like serine/threonine-protein kinase"/>
    <property type="match status" value="1"/>
</dbReference>
<dbReference type="InterPro" id="IPR000719">
    <property type="entry name" value="Prot_kinase_dom"/>
</dbReference>
<dbReference type="SMART" id="SM00220">
    <property type="entry name" value="S_TKc"/>
    <property type="match status" value="1"/>
</dbReference>
<evidence type="ECO:0000256" key="13">
    <source>
        <dbReference type="PIRNR" id="PIRNR000641"/>
    </source>
</evidence>
<gene>
    <name evidence="22" type="ORF">COLO4_17270</name>
</gene>
<feature type="chain" id="PRO_5012729316" description="Receptor-like serine/threonine-protein kinase" evidence="17">
    <location>
        <begin position="23"/>
        <end position="832"/>
    </location>
</feature>
<dbReference type="Gene3D" id="3.30.200.20">
    <property type="entry name" value="Phosphorylase Kinase, domain 1"/>
    <property type="match status" value="1"/>
</dbReference>
<dbReference type="PROSITE" id="PS50927">
    <property type="entry name" value="BULB_LECTIN"/>
    <property type="match status" value="1"/>
</dbReference>
<dbReference type="GO" id="GO:0048544">
    <property type="term" value="P:recognition of pollen"/>
    <property type="evidence" value="ECO:0007669"/>
    <property type="project" value="InterPro"/>
</dbReference>
<evidence type="ECO:0000259" key="21">
    <source>
        <dbReference type="PROSITE" id="PS50948"/>
    </source>
</evidence>
<dbReference type="OrthoDB" id="1933550at2759"/>
<keyword evidence="10" id="KW-0325">Glycoprotein</keyword>
<evidence type="ECO:0000256" key="15">
    <source>
        <dbReference type="PROSITE-ProRule" id="PRU10141"/>
    </source>
</evidence>
<evidence type="ECO:0000256" key="2">
    <source>
        <dbReference type="ARBA" id="ARBA00022475"/>
    </source>
</evidence>
<dbReference type="CDD" id="cd00028">
    <property type="entry name" value="B_lectin"/>
    <property type="match status" value="1"/>
</dbReference>
<keyword evidence="16" id="KW-0812">Transmembrane</keyword>
<feature type="binding site" evidence="15">
    <location>
        <position position="547"/>
    </location>
    <ligand>
        <name>ATP</name>
        <dbReference type="ChEBI" id="CHEBI:30616"/>
    </ligand>
</feature>
<evidence type="ECO:0000259" key="18">
    <source>
        <dbReference type="PROSITE" id="PS50011"/>
    </source>
</evidence>
<dbReference type="STRING" id="93759.A0A1R3JDG2"/>
<keyword evidence="3 13" id="KW-0723">Serine/threonine-protein kinase</keyword>
<dbReference type="Pfam" id="PF01453">
    <property type="entry name" value="B_lectin"/>
    <property type="match status" value="1"/>
</dbReference>
<name>A0A1R3JDG2_9ROSI</name>
<dbReference type="InterPro" id="IPR000742">
    <property type="entry name" value="EGF"/>
</dbReference>
<evidence type="ECO:0000259" key="19">
    <source>
        <dbReference type="PROSITE" id="PS50026"/>
    </source>
</evidence>
<feature type="domain" description="Bulb-type lectin" evidence="20">
    <location>
        <begin position="23"/>
        <end position="146"/>
    </location>
</feature>
<accession>A0A1R3JDG2</accession>
<evidence type="ECO:0000313" key="22">
    <source>
        <dbReference type="EMBL" id="OMO92851.1"/>
    </source>
</evidence>
<dbReference type="EMBL" id="AWUE01016324">
    <property type="protein sequence ID" value="OMO92851.1"/>
    <property type="molecule type" value="Genomic_DNA"/>
</dbReference>
<dbReference type="PROSITE" id="PS00107">
    <property type="entry name" value="PROTEIN_KINASE_ATP"/>
    <property type="match status" value="1"/>
</dbReference>
<dbReference type="Gene3D" id="1.10.510.10">
    <property type="entry name" value="Transferase(Phosphotransferase) domain 1"/>
    <property type="match status" value="1"/>
</dbReference>
<dbReference type="Pfam" id="PF07714">
    <property type="entry name" value="PK_Tyr_Ser-Thr"/>
    <property type="match status" value="1"/>
</dbReference>
<dbReference type="CDD" id="cd01098">
    <property type="entry name" value="PAN_AP_plant"/>
    <property type="match status" value="1"/>
</dbReference>
<keyword evidence="23" id="KW-1185">Reference proteome</keyword>
<dbReference type="CDD" id="cd00054">
    <property type="entry name" value="EGF_CA"/>
    <property type="match status" value="1"/>
</dbReference>
<keyword evidence="6 13" id="KW-0547">Nucleotide-binding</keyword>
<dbReference type="InterPro" id="IPR036426">
    <property type="entry name" value="Bulb-type_lectin_dom_sf"/>
</dbReference>
<dbReference type="PROSITE" id="PS50026">
    <property type="entry name" value="EGF_3"/>
    <property type="match status" value="1"/>
</dbReference>
<comment type="subcellular location">
    <subcellularLocation>
        <location evidence="1">Cell membrane</location>
        <topology evidence="1">Single-pass type I membrane protein</topology>
    </subcellularLocation>
</comment>
<dbReference type="SMART" id="SM00108">
    <property type="entry name" value="B_lectin"/>
    <property type="match status" value="1"/>
</dbReference>
<organism evidence="22 23">
    <name type="scientific">Corchorus olitorius</name>
    <dbReference type="NCBI Taxonomy" id="93759"/>
    <lineage>
        <taxon>Eukaryota</taxon>
        <taxon>Viridiplantae</taxon>
        <taxon>Streptophyta</taxon>
        <taxon>Embryophyta</taxon>
        <taxon>Tracheophyta</taxon>
        <taxon>Spermatophyta</taxon>
        <taxon>Magnoliopsida</taxon>
        <taxon>eudicotyledons</taxon>
        <taxon>Gunneridae</taxon>
        <taxon>Pentapetalae</taxon>
        <taxon>rosids</taxon>
        <taxon>malvids</taxon>
        <taxon>Malvales</taxon>
        <taxon>Malvaceae</taxon>
        <taxon>Grewioideae</taxon>
        <taxon>Apeibeae</taxon>
        <taxon>Corchorus</taxon>
    </lineage>
</organism>
<evidence type="ECO:0000256" key="5">
    <source>
        <dbReference type="ARBA" id="ARBA00022729"/>
    </source>
</evidence>
<keyword evidence="5 17" id="KW-0732">Signal</keyword>
<dbReference type="Proteomes" id="UP000187203">
    <property type="component" value="Unassembled WGS sequence"/>
</dbReference>
<evidence type="ECO:0000256" key="6">
    <source>
        <dbReference type="ARBA" id="ARBA00022741"/>
    </source>
</evidence>
<dbReference type="PIRSF" id="PIRSF000641">
    <property type="entry name" value="SRK"/>
    <property type="match status" value="1"/>
</dbReference>
<keyword evidence="16" id="KW-1133">Transmembrane helix</keyword>
<evidence type="ECO:0000256" key="10">
    <source>
        <dbReference type="ARBA" id="ARBA00023180"/>
    </source>
</evidence>
<dbReference type="InterPro" id="IPR024171">
    <property type="entry name" value="SRK-like_kinase"/>
</dbReference>
<dbReference type="InterPro" id="IPR001480">
    <property type="entry name" value="Bulb-type_lectin_dom"/>
</dbReference>
<evidence type="ECO:0000313" key="23">
    <source>
        <dbReference type="Proteomes" id="UP000187203"/>
    </source>
</evidence>
<evidence type="ECO:0000256" key="9">
    <source>
        <dbReference type="ARBA" id="ARBA00023157"/>
    </source>
</evidence>
<feature type="domain" description="Protein kinase" evidence="18">
    <location>
        <begin position="520"/>
        <end position="804"/>
    </location>
</feature>
<dbReference type="SUPFAM" id="SSF51110">
    <property type="entry name" value="alpha-D-mannose-specific plant lectins"/>
    <property type="match status" value="1"/>
</dbReference>
<dbReference type="InterPro" id="IPR001245">
    <property type="entry name" value="Ser-Thr/Tyr_kinase_cat_dom"/>
</dbReference>
<keyword evidence="8 13" id="KW-0067">ATP-binding</keyword>
<dbReference type="GO" id="GO:0005524">
    <property type="term" value="F:ATP binding"/>
    <property type="evidence" value="ECO:0007669"/>
    <property type="project" value="UniProtKB-UniRule"/>
</dbReference>
<comment type="caution">
    <text evidence="14">Lacks conserved residue(s) required for the propagation of feature annotation.</text>
</comment>
<evidence type="ECO:0000256" key="8">
    <source>
        <dbReference type="ARBA" id="ARBA00022840"/>
    </source>
</evidence>
<dbReference type="FunFam" id="1.10.510.10:FF:000060">
    <property type="entry name" value="G-type lectin S-receptor-like serine/threonine-protein kinase"/>
    <property type="match status" value="1"/>
</dbReference>
<feature type="domain" description="Apple" evidence="21">
    <location>
        <begin position="344"/>
        <end position="426"/>
    </location>
</feature>
<dbReference type="PANTHER" id="PTHR27002:SF1095">
    <property type="entry name" value="G-TYPE LECTIN S-RECEPTOR-LIKE SERINE_THREONINE-PROTEIN KINASE RKS1"/>
    <property type="match status" value="1"/>
</dbReference>
<evidence type="ECO:0000256" key="17">
    <source>
        <dbReference type="SAM" id="SignalP"/>
    </source>
</evidence>
<evidence type="ECO:0000256" key="3">
    <source>
        <dbReference type="ARBA" id="ARBA00022527"/>
    </source>
</evidence>
<reference evidence="23" key="1">
    <citation type="submission" date="2013-09" db="EMBL/GenBank/DDBJ databases">
        <title>Corchorus olitorius genome sequencing.</title>
        <authorList>
            <person name="Alam M."/>
            <person name="Haque M.S."/>
            <person name="Islam M.S."/>
            <person name="Emdad E.M."/>
            <person name="Islam M.M."/>
            <person name="Ahmed B."/>
            <person name="Halim A."/>
            <person name="Hossen Q.M.M."/>
            <person name="Hossain M.Z."/>
            <person name="Ahmed R."/>
            <person name="Khan M.M."/>
            <person name="Islam R."/>
            <person name="Rashid M.M."/>
            <person name="Khan S.A."/>
            <person name="Rahman M.S."/>
            <person name="Alam M."/>
            <person name="Yahiya A.S."/>
            <person name="Khan M.S."/>
            <person name="Azam M.S."/>
            <person name="Haque T."/>
            <person name="Lashkar M.Z.H."/>
            <person name="Akhand A.I."/>
            <person name="Morshed G."/>
            <person name="Roy S."/>
            <person name="Uddin K.S."/>
            <person name="Rabeya T."/>
            <person name="Hossain A.S."/>
            <person name="Chowdhury A."/>
            <person name="Snigdha A.R."/>
            <person name="Mortoza M.S."/>
            <person name="Matin S.A."/>
            <person name="Hoque S.M.E."/>
            <person name="Islam M.K."/>
            <person name="Roy D.K."/>
            <person name="Haider R."/>
            <person name="Moosa M.M."/>
            <person name="Elias S.M."/>
            <person name="Hasan A.M."/>
            <person name="Jahan S."/>
            <person name="Shafiuddin M."/>
            <person name="Mahmood N."/>
            <person name="Shommy N.S."/>
        </authorList>
    </citation>
    <scope>NUCLEOTIDE SEQUENCE [LARGE SCALE GENOMIC DNA]</scope>
    <source>
        <strain evidence="23">cv. O-4</strain>
    </source>
</reference>
<dbReference type="AlphaFoldDB" id="A0A1R3JDG2"/>
<sequence length="832" mass="92899">MNPVKCFLKTLLFFLLLGFSFSSDSITPQQSIKDGDVVVSNGKTFVLGFFSPLNSKFRYVGIWYYQVTEQTVVWVANREKPINDTSGVLSIDSQGNLVLHRQNQTDPVWSTNASVTPSRNSVARLYDTANLVLVQDGTPLWQSFDYPTNTLIFSMKLGLNLSTGLNRFLTSWKSANDPGIGNYSIRIDPTGFPQMSFYKDSAKVWRAGSWTGRRFTGIPEMAHAPSDVTYSNFIYDNEEIYYIMGAKNASYIARAVANETGFMQRYIWNLEDQRWFLLWSVPGEECDKYGFCGPNGICDKPQAYLGSSTFICSCLPGFEPKSPESWLLKDGSAGCIQKPNASICQHGEGFVKVEHVKLPDTAVADADMSLGLKQCEEKCLKNCSCRGYASAYYESNGGTGCLTWHGDLVDMRTYTDAGQDFFVRVDAVDLAHYYRKHIGRLSKKLMVAIIVIVSVAVMLCMATYAFCFLRRRRRGRYKRVSKSLLGFKASSTTMEESINERNAELPLFDLGTMVVATNNFSADTKLGQGGFGHVYKGSLKGKEVAIKRLSKSSGQGIEELKNEITLIAKLQHRNLVRILGCCVEKEEKMLIYEFMPNKSLDSFIFDERKRSLLDWGRRYEIISGIARGILYLHQDSRLRIIHRDLKASNILLDAEMNPKISDFGMARIFGGDQVEADTKRVVGTYGYMAPEYAMQGHFSIKSDVYSFGVLLLEIVTGKRNGGSLPGSPTLSLIGHVWDLWTNDKAIEIIDSSLGNSYPPTQILRCIQIGLLCVQDSATDRPKMSAVVAMLESNANLPSPKHPAFIIKKTDQTDETGSTASINEVTFTMPLGR</sequence>
<dbReference type="GO" id="GO:0005886">
    <property type="term" value="C:plasma membrane"/>
    <property type="evidence" value="ECO:0007669"/>
    <property type="project" value="UniProtKB-SubCell"/>
</dbReference>
<keyword evidence="4 13" id="KW-0808">Transferase</keyword>
<feature type="transmembrane region" description="Helical" evidence="16">
    <location>
        <begin position="445"/>
        <end position="469"/>
    </location>
</feature>
<comment type="catalytic activity">
    <reaction evidence="12 13">
        <text>L-seryl-[protein] + ATP = O-phospho-L-seryl-[protein] + ADP + H(+)</text>
        <dbReference type="Rhea" id="RHEA:17989"/>
        <dbReference type="Rhea" id="RHEA-COMP:9863"/>
        <dbReference type="Rhea" id="RHEA-COMP:11604"/>
        <dbReference type="ChEBI" id="CHEBI:15378"/>
        <dbReference type="ChEBI" id="CHEBI:29999"/>
        <dbReference type="ChEBI" id="CHEBI:30616"/>
        <dbReference type="ChEBI" id="CHEBI:83421"/>
        <dbReference type="ChEBI" id="CHEBI:456216"/>
        <dbReference type="EC" id="2.7.11.1"/>
    </reaction>
</comment>
<evidence type="ECO:0000256" key="4">
    <source>
        <dbReference type="ARBA" id="ARBA00022679"/>
    </source>
</evidence>
<keyword evidence="9" id="KW-1015">Disulfide bond</keyword>
<keyword evidence="14" id="KW-0245">EGF-like domain</keyword>
<comment type="caution">
    <text evidence="22">The sequence shown here is derived from an EMBL/GenBank/DDBJ whole genome shotgun (WGS) entry which is preliminary data.</text>
</comment>
<dbReference type="EC" id="2.7.11.1" evidence="13"/>
<comment type="catalytic activity">
    <reaction evidence="11 13">
        <text>L-threonyl-[protein] + ATP = O-phospho-L-threonyl-[protein] + ADP + H(+)</text>
        <dbReference type="Rhea" id="RHEA:46608"/>
        <dbReference type="Rhea" id="RHEA-COMP:11060"/>
        <dbReference type="Rhea" id="RHEA-COMP:11605"/>
        <dbReference type="ChEBI" id="CHEBI:15378"/>
        <dbReference type="ChEBI" id="CHEBI:30013"/>
        <dbReference type="ChEBI" id="CHEBI:30616"/>
        <dbReference type="ChEBI" id="CHEBI:61977"/>
        <dbReference type="ChEBI" id="CHEBI:456216"/>
        <dbReference type="EC" id="2.7.11.1"/>
    </reaction>
</comment>
<keyword evidence="7 13" id="KW-0418">Kinase</keyword>
<dbReference type="Pfam" id="PF00954">
    <property type="entry name" value="S_locus_glycop"/>
    <property type="match status" value="1"/>
</dbReference>
<evidence type="ECO:0000259" key="20">
    <source>
        <dbReference type="PROSITE" id="PS50927"/>
    </source>
</evidence>